<comment type="caution">
    <text evidence="2">The sequence shown here is derived from an EMBL/GenBank/DDBJ whole genome shotgun (WGS) entry which is preliminary data.</text>
</comment>
<dbReference type="InterPro" id="IPR003814">
    <property type="entry name" value="FmdEsu_dom"/>
</dbReference>
<evidence type="ECO:0000259" key="1">
    <source>
        <dbReference type="Pfam" id="PF02663"/>
    </source>
</evidence>
<name>A0A0W8FMF1_9ZZZZ</name>
<dbReference type="PANTHER" id="PTHR39418:SF1">
    <property type="entry name" value="DEHYDROGENASE"/>
    <property type="match status" value="1"/>
</dbReference>
<dbReference type="InterPro" id="IPR026328">
    <property type="entry name" value="FmdE"/>
</dbReference>
<sequence>MEEVFMPNIDSENKMPDDLNKCVEFHGHICPGLIYGYLVAKEAMKLMGITRSVDEEVVAICENDSCAVDALQVLLGTVVGKGNLIINNFGKNAFTILSRSNRRAYRFSRNTRYDYNGADKSEFDRLEASVAAGNASEDDRCNLKRLKINDLLTRSFEEIFTTTQMPFDEPLYAPLAPSEPCAICGEMTMASKMMKLKDGRQVCLPCSKKA</sequence>
<protein>
    <recommendedName>
        <fullName evidence="1">Formylmethanofuran dehydrogenase subunit E domain-containing protein</fullName>
    </recommendedName>
</protein>
<dbReference type="SUPFAM" id="SSF143555">
    <property type="entry name" value="FwdE-like"/>
    <property type="match status" value="1"/>
</dbReference>
<organism evidence="2">
    <name type="scientific">hydrocarbon metagenome</name>
    <dbReference type="NCBI Taxonomy" id="938273"/>
    <lineage>
        <taxon>unclassified sequences</taxon>
        <taxon>metagenomes</taxon>
        <taxon>ecological metagenomes</taxon>
    </lineage>
</organism>
<dbReference type="Pfam" id="PF02663">
    <property type="entry name" value="FmdE"/>
    <property type="match status" value="1"/>
</dbReference>
<evidence type="ECO:0000313" key="2">
    <source>
        <dbReference type="EMBL" id="KUG21921.1"/>
    </source>
</evidence>
<dbReference type="PIRSF" id="PIRSF006578">
    <property type="entry name" value="FwdE"/>
    <property type="match status" value="1"/>
</dbReference>
<dbReference type="Gene3D" id="3.30.1330.130">
    <property type="match status" value="1"/>
</dbReference>
<accession>A0A0W8FMF1</accession>
<dbReference type="InterPro" id="IPR053194">
    <property type="entry name" value="tRNA_methyltr_O"/>
</dbReference>
<dbReference type="AlphaFoldDB" id="A0A0W8FMF1"/>
<feature type="domain" description="Formylmethanofuran dehydrogenase subunit E" evidence="1">
    <location>
        <begin position="25"/>
        <end position="160"/>
    </location>
</feature>
<gene>
    <name evidence="2" type="ORF">ASZ90_008306</name>
</gene>
<proteinExistence type="predicted"/>
<dbReference type="PANTHER" id="PTHR39418">
    <property type="entry name" value="DEHYDROGENASE-RELATED"/>
    <property type="match status" value="1"/>
</dbReference>
<dbReference type="EMBL" id="LNQE01001007">
    <property type="protein sequence ID" value="KUG21921.1"/>
    <property type="molecule type" value="Genomic_DNA"/>
</dbReference>
<reference evidence="2" key="1">
    <citation type="journal article" date="2015" name="Proc. Natl. Acad. Sci. U.S.A.">
        <title>Networks of energetic and metabolic interactions define dynamics in microbial communities.</title>
        <authorList>
            <person name="Embree M."/>
            <person name="Liu J.K."/>
            <person name="Al-Bassam M.M."/>
            <person name="Zengler K."/>
        </authorList>
    </citation>
    <scope>NUCLEOTIDE SEQUENCE</scope>
</reference>